<accession>A0AAX4KRN8</accession>
<feature type="compositionally biased region" description="Basic residues" evidence="1">
    <location>
        <begin position="359"/>
        <end position="368"/>
    </location>
</feature>
<gene>
    <name evidence="2" type="ORF">V865_006083</name>
</gene>
<dbReference type="RefSeq" id="XP_066085940.1">
    <property type="nucleotide sequence ID" value="XM_066229843.1"/>
</dbReference>
<dbReference type="Proteomes" id="UP001358614">
    <property type="component" value="Chromosome 1"/>
</dbReference>
<feature type="compositionally biased region" description="Basic and acidic residues" evidence="1">
    <location>
        <begin position="45"/>
        <end position="66"/>
    </location>
</feature>
<feature type="region of interest" description="Disordered" evidence="1">
    <location>
        <begin position="218"/>
        <end position="251"/>
    </location>
</feature>
<dbReference type="KEGG" id="ker:91104884"/>
<dbReference type="GeneID" id="91104884"/>
<feature type="region of interest" description="Disordered" evidence="1">
    <location>
        <begin position="348"/>
        <end position="386"/>
    </location>
</feature>
<evidence type="ECO:0000256" key="1">
    <source>
        <dbReference type="SAM" id="MobiDB-lite"/>
    </source>
</evidence>
<dbReference type="AlphaFoldDB" id="A0AAX4KRN8"/>
<reference evidence="2 3" key="1">
    <citation type="submission" date="2024-01" db="EMBL/GenBank/DDBJ databases">
        <title>Comparative genomics of Cryptococcus and Kwoniella reveals pathogenesis evolution and contrasting modes of karyotype evolution via chromosome fusion or intercentromeric recombination.</title>
        <authorList>
            <person name="Coelho M.A."/>
            <person name="David-Palma M."/>
            <person name="Shea T."/>
            <person name="Bowers K."/>
            <person name="McGinley-Smith S."/>
            <person name="Mohammad A.W."/>
            <person name="Gnirke A."/>
            <person name="Yurkov A.M."/>
            <person name="Nowrousian M."/>
            <person name="Sun S."/>
            <person name="Cuomo C.A."/>
            <person name="Heitman J."/>
        </authorList>
    </citation>
    <scope>NUCLEOTIDE SEQUENCE [LARGE SCALE GENOMIC DNA]</scope>
    <source>
        <strain evidence="2 3">PYCC6329</strain>
    </source>
</reference>
<dbReference type="EMBL" id="CP144089">
    <property type="protein sequence ID" value="WWD07973.1"/>
    <property type="molecule type" value="Genomic_DNA"/>
</dbReference>
<feature type="region of interest" description="Disordered" evidence="1">
    <location>
        <begin position="16"/>
        <end position="66"/>
    </location>
</feature>
<sequence>MLSPVLPFSSFPFGDISPSNENDVRGINPPNLPLPLSPSPSRSHATREGRRGRGGPEKYRSLTSKESKQLAGILLSTFKPHKKNPKELMRVSIEMASKLDDCGIKWDKQRRVMGIHLKGLFEMGMRMRDGEAMDMYVQGSFVTTAETPHPLDSHPLPIPLSHPTQSQPSSAPKHTIQAGLLSALPINIDSSSPSRPVGHRQNPSINSIKSILTRPVNGISAVNSPSQPQSKLSPSTHGRTTSNHTNTAEPTMRSPVFAIPSASQYSSFGQIRPGFELHEGLRADAKLLERERKIQKWRERKKRVGLRIRVDNHKSHQPLTATRSAISTCHRSAYSSYSARTPRIGYTAFTPVGAGRTPHTPHTRRRGTPRTPYNATTATRRGTPRYPYDYTATSGIRSRCGNGTPRYTTFDQLQREVPHQTGRHQTNLIQHQPYSAISFRIPSPPLSGMIKSAHSITSAYRYQTKKRFGLGLSVNLNLNLKLGNKNYTFGNVGKGKVKRSRSGRKMGFGGWELR</sequence>
<keyword evidence="3" id="KW-1185">Reference proteome</keyword>
<organism evidence="2 3">
    <name type="scientific">Kwoniella europaea PYCC6329</name>
    <dbReference type="NCBI Taxonomy" id="1423913"/>
    <lineage>
        <taxon>Eukaryota</taxon>
        <taxon>Fungi</taxon>
        <taxon>Dikarya</taxon>
        <taxon>Basidiomycota</taxon>
        <taxon>Agaricomycotina</taxon>
        <taxon>Tremellomycetes</taxon>
        <taxon>Tremellales</taxon>
        <taxon>Cryptococcaceae</taxon>
        <taxon>Kwoniella</taxon>
    </lineage>
</organism>
<evidence type="ECO:0000313" key="3">
    <source>
        <dbReference type="Proteomes" id="UP001358614"/>
    </source>
</evidence>
<feature type="region of interest" description="Disordered" evidence="1">
    <location>
        <begin position="146"/>
        <end position="174"/>
    </location>
</feature>
<protein>
    <submittedName>
        <fullName evidence="2">Uncharacterized protein</fullName>
    </submittedName>
</protein>
<feature type="compositionally biased region" description="Polar residues" evidence="1">
    <location>
        <begin position="236"/>
        <end position="249"/>
    </location>
</feature>
<feature type="compositionally biased region" description="Low complexity" evidence="1">
    <location>
        <begin position="224"/>
        <end position="235"/>
    </location>
</feature>
<feature type="compositionally biased region" description="Polar residues" evidence="1">
    <location>
        <begin position="162"/>
        <end position="172"/>
    </location>
</feature>
<evidence type="ECO:0000313" key="2">
    <source>
        <dbReference type="EMBL" id="WWD07973.1"/>
    </source>
</evidence>
<name>A0AAX4KRN8_9TREE</name>
<proteinExistence type="predicted"/>